<name>A0A5Q3QFX5_9PSEU</name>
<reference evidence="3" key="1">
    <citation type="submission" date="2019-11" db="EMBL/GenBank/DDBJ databases">
        <title>The complete genome sequence of Saccharopolyspora sp. E2A.</title>
        <authorList>
            <person name="Zhang G."/>
        </authorList>
    </citation>
    <scope>NUCLEOTIDE SEQUENCE [LARGE SCALE GENOMIC DNA]</scope>
    <source>
        <strain evidence="3">E2A</strain>
    </source>
</reference>
<dbReference type="InterPro" id="IPR001109">
    <property type="entry name" value="Hydrogenase_HupF/HypC"/>
</dbReference>
<organism evidence="2 3">
    <name type="scientific">Allosaccharopolyspora coralli</name>
    <dbReference type="NCBI Taxonomy" id="2665642"/>
    <lineage>
        <taxon>Bacteria</taxon>
        <taxon>Bacillati</taxon>
        <taxon>Actinomycetota</taxon>
        <taxon>Actinomycetes</taxon>
        <taxon>Pseudonocardiales</taxon>
        <taxon>Pseudonocardiaceae</taxon>
        <taxon>Allosaccharopolyspora</taxon>
    </lineage>
</organism>
<comment type="similarity">
    <text evidence="1">Belongs to the HupF/HypC family.</text>
</comment>
<dbReference type="KEGG" id="sace:GIY23_09480"/>
<dbReference type="AlphaFoldDB" id="A0A5Q3QFX5"/>
<evidence type="ECO:0000313" key="3">
    <source>
        <dbReference type="Proteomes" id="UP000371041"/>
    </source>
</evidence>
<keyword evidence="3" id="KW-1185">Reference proteome</keyword>
<dbReference type="SUPFAM" id="SSF159127">
    <property type="entry name" value="HupF/HypC-like"/>
    <property type="match status" value="1"/>
</dbReference>
<evidence type="ECO:0000313" key="2">
    <source>
        <dbReference type="EMBL" id="QGK69717.1"/>
    </source>
</evidence>
<protein>
    <submittedName>
        <fullName evidence="2">Hydrogenase assembly protein HupF</fullName>
    </submittedName>
</protein>
<evidence type="ECO:0000256" key="1">
    <source>
        <dbReference type="ARBA" id="ARBA00006018"/>
    </source>
</evidence>
<gene>
    <name evidence="2" type="ORF">GIY23_09480</name>
</gene>
<dbReference type="RefSeq" id="WP_154076311.1">
    <property type="nucleotide sequence ID" value="NZ_CP045929.1"/>
</dbReference>
<sequence length="79" mass="8198">MSAQPLPDPVVAEAACTGDHCVTCSDEAVEVTIVRVLADRMAVVDTEAGEEEISIALVPARAGDTVLVHASEAIAVVRR</sequence>
<dbReference type="Gene3D" id="2.30.30.140">
    <property type="match status" value="1"/>
</dbReference>
<dbReference type="Proteomes" id="UP000371041">
    <property type="component" value="Chromosome"/>
</dbReference>
<accession>A0A5Q3QFX5</accession>
<dbReference type="Pfam" id="PF01455">
    <property type="entry name" value="HupF_HypC"/>
    <property type="match status" value="1"/>
</dbReference>
<proteinExistence type="inferred from homology"/>
<dbReference type="EMBL" id="CP045929">
    <property type="protein sequence ID" value="QGK69717.1"/>
    <property type="molecule type" value="Genomic_DNA"/>
</dbReference>